<keyword evidence="3 5" id="KW-0378">Hydrolase</keyword>
<dbReference type="PANTHER" id="PTHR43248:SF29">
    <property type="entry name" value="TRIPEPTIDYL AMINOPEPTIDASE"/>
    <property type="match status" value="1"/>
</dbReference>
<evidence type="ECO:0000256" key="2">
    <source>
        <dbReference type="ARBA" id="ARBA00022729"/>
    </source>
</evidence>
<dbReference type="Pfam" id="PF00561">
    <property type="entry name" value="Abhydrolase_1"/>
    <property type="match status" value="1"/>
</dbReference>
<reference evidence="5 6" key="1">
    <citation type="submission" date="2020-05" db="EMBL/GenBank/DDBJ databases">
        <title>Nakamurella sp. DB0629 isolated from air conditioner.</title>
        <authorList>
            <person name="Kim D.H."/>
            <person name="Kim D.-U."/>
        </authorList>
    </citation>
    <scope>NUCLEOTIDE SEQUENCE [LARGE SCALE GENOMIC DNA]</scope>
    <source>
        <strain evidence="5 6">DB0629</strain>
    </source>
</reference>
<dbReference type="AlphaFoldDB" id="A0A849A260"/>
<organism evidence="5 6">
    <name type="scientific">Nakamurella aerolata</name>
    <dbReference type="NCBI Taxonomy" id="1656892"/>
    <lineage>
        <taxon>Bacteria</taxon>
        <taxon>Bacillati</taxon>
        <taxon>Actinomycetota</taxon>
        <taxon>Actinomycetes</taxon>
        <taxon>Nakamurellales</taxon>
        <taxon>Nakamurellaceae</taxon>
        <taxon>Nakamurella</taxon>
    </lineage>
</organism>
<keyword evidence="6" id="KW-1185">Reference proteome</keyword>
<comment type="similarity">
    <text evidence="1">Belongs to the peptidase S33 family.</text>
</comment>
<comment type="caution">
    <text evidence="5">The sequence shown here is derived from an EMBL/GenBank/DDBJ whole genome shotgun (WGS) entry which is preliminary data.</text>
</comment>
<evidence type="ECO:0000313" key="6">
    <source>
        <dbReference type="Proteomes" id="UP000562984"/>
    </source>
</evidence>
<proteinExistence type="inferred from homology"/>
<dbReference type="PANTHER" id="PTHR43248">
    <property type="entry name" value="2-SUCCINYL-6-HYDROXY-2,4-CYCLOHEXADIENE-1-CARBOXYLATE SYNTHASE"/>
    <property type="match status" value="1"/>
</dbReference>
<dbReference type="EMBL" id="JABEND010000001">
    <property type="protein sequence ID" value="NNG34699.1"/>
    <property type="molecule type" value="Genomic_DNA"/>
</dbReference>
<dbReference type="RefSeq" id="WP_171198293.1">
    <property type="nucleotide sequence ID" value="NZ_JABEND010000001.1"/>
</dbReference>
<gene>
    <name evidence="5" type="ORF">HKD39_02965</name>
</gene>
<evidence type="ECO:0000313" key="5">
    <source>
        <dbReference type="EMBL" id="NNG34699.1"/>
    </source>
</evidence>
<dbReference type="GO" id="GO:0016787">
    <property type="term" value="F:hydrolase activity"/>
    <property type="evidence" value="ECO:0007669"/>
    <property type="project" value="UniProtKB-KW"/>
</dbReference>
<evidence type="ECO:0000256" key="3">
    <source>
        <dbReference type="ARBA" id="ARBA00022801"/>
    </source>
</evidence>
<keyword evidence="2" id="KW-0732">Signal</keyword>
<dbReference type="InterPro" id="IPR000073">
    <property type="entry name" value="AB_hydrolase_1"/>
</dbReference>
<evidence type="ECO:0000259" key="4">
    <source>
        <dbReference type="Pfam" id="PF00561"/>
    </source>
</evidence>
<sequence>MTSHPRPRRAPARSRPLLATVRALSALALVLVLAGCSGTVAGVPTAADQPATGAVPVPQGLERFYTQQLRWSGCADYTDNSENERLYSRPEVQCARMTVPIDYTKPDGQTAQIAVMKAPATGARKGAVVFNPGGPGASGLDIISQFDAYGVGADLNEDYDLVGFDPRGIGASVPTIDCGTDAQKDADRAANLRTNTREGVEKINASAQEVAQRCIDRTGKEQGIDGKTFLAHIGTVDVAKDMDVLRALLGEPKLTYVGYSYGTRLGTEYAQQFTPNVRAMILDGVVDPSKDAVTKAVEQGKSFQKTFDAFAASCARKPDCALGTDPAKANEKYQQLVRPLLTQPMPLPDGRVLTFDDATTGTAQALYSDTLWPQLEQALGKLAQADGSALMALADMYDGRAADGSYSNVQDAFVAVSCMDNPRPTAAQVEKANSESADLVPFMDSGDPPAVTKDVCDYWPAKPTLAPSTPKITGLPTLLVISTLGDPATPYQAGVDLAKQLNAALLTVKGERHTAYLGAGLTCVDTIGTTYLESLKVPPAGTTC</sequence>
<protein>
    <submittedName>
        <fullName evidence="5">Alpha/beta fold hydrolase</fullName>
    </submittedName>
</protein>
<dbReference type="SUPFAM" id="SSF53474">
    <property type="entry name" value="alpha/beta-Hydrolases"/>
    <property type="match status" value="1"/>
</dbReference>
<feature type="domain" description="AB hydrolase-1" evidence="4">
    <location>
        <begin position="127"/>
        <end position="517"/>
    </location>
</feature>
<dbReference type="InterPro" id="IPR029058">
    <property type="entry name" value="AB_hydrolase_fold"/>
</dbReference>
<dbReference type="Proteomes" id="UP000562984">
    <property type="component" value="Unassembled WGS sequence"/>
</dbReference>
<dbReference type="Gene3D" id="3.40.50.1820">
    <property type="entry name" value="alpha/beta hydrolase"/>
    <property type="match status" value="1"/>
</dbReference>
<dbReference type="InterPro" id="IPR051601">
    <property type="entry name" value="Serine_prot/Carboxylest_S33"/>
</dbReference>
<name>A0A849A260_9ACTN</name>
<accession>A0A849A260</accession>
<evidence type="ECO:0000256" key="1">
    <source>
        <dbReference type="ARBA" id="ARBA00010088"/>
    </source>
</evidence>